<dbReference type="GO" id="GO:0005794">
    <property type="term" value="C:Golgi apparatus"/>
    <property type="evidence" value="ECO:0007669"/>
    <property type="project" value="UniProtKB-SubCell"/>
</dbReference>
<keyword evidence="7" id="KW-0677">Repeat</keyword>
<proteinExistence type="inferred from homology"/>
<dbReference type="FunFam" id="3.40.50.300:FF:000536">
    <property type="entry name" value="GTPase IMAP family member 8"/>
    <property type="match status" value="1"/>
</dbReference>
<keyword evidence="11" id="KW-0496">Mitochondrion</keyword>
<evidence type="ECO:0000256" key="16">
    <source>
        <dbReference type="SAM" id="MobiDB-lite"/>
    </source>
</evidence>
<keyword evidence="8" id="KW-0547">Nucleotide-binding</keyword>
<dbReference type="Proteomes" id="UP000265000">
    <property type="component" value="Unplaced"/>
</dbReference>
<feature type="compositionally biased region" description="Basic residues" evidence="16">
    <location>
        <begin position="1"/>
        <end position="10"/>
    </location>
</feature>
<feature type="domain" description="AIG1-type G" evidence="17">
    <location>
        <begin position="2"/>
        <end position="205"/>
    </location>
</feature>
<dbReference type="InterPro" id="IPR027417">
    <property type="entry name" value="P-loop_NTPase"/>
</dbReference>
<evidence type="ECO:0000256" key="6">
    <source>
        <dbReference type="ARBA" id="ARBA00022490"/>
    </source>
</evidence>
<evidence type="ECO:0000256" key="12">
    <source>
        <dbReference type="ARBA" id="ARBA00023134"/>
    </source>
</evidence>
<evidence type="ECO:0000256" key="11">
    <source>
        <dbReference type="ARBA" id="ARBA00023128"/>
    </source>
</evidence>
<keyword evidence="12" id="KW-0342">GTP-binding</keyword>
<reference evidence="18" key="2">
    <citation type="submission" date="2025-09" db="UniProtKB">
        <authorList>
            <consortium name="Ensembl"/>
        </authorList>
    </citation>
    <scope>IDENTIFICATION</scope>
</reference>
<protein>
    <recommendedName>
        <fullName evidence="14">GTPase IMAP family member 8</fullName>
    </recommendedName>
    <alternativeName>
        <fullName evidence="15">Immune-associated nucleotide-binding protein 9</fullName>
    </alternativeName>
</protein>
<comment type="subcellular location">
    <subcellularLocation>
        <location evidence="3">Cytoplasm</location>
        <location evidence="3">Cytosol</location>
    </subcellularLocation>
    <subcellularLocation>
        <location evidence="2">Endoplasmic reticulum</location>
    </subcellularLocation>
    <subcellularLocation>
        <location evidence="4">Golgi apparatus</location>
    </subcellularLocation>
    <subcellularLocation>
        <location evidence="1">Mitochondrion</location>
    </subcellularLocation>
</comment>
<dbReference type="GO" id="GO:0005525">
    <property type="term" value="F:GTP binding"/>
    <property type="evidence" value="ECO:0007669"/>
    <property type="project" value="UniProtKB-KW"/>
</dbReference>
<dbReference type="PANTHER" id="PTHR10903">
    <property type="entry name" value="GTPASE, IMAP FAMILY MEMBER-RELATED"/>
    <property type="match status" value="1"/>
</dbReference>
<evidence type="ECO:0000256" key="15">
    <source>
        <dbReference type="ARBA" id="ARBA00077278"/>
    </source>
</evidence>
<evidence type="ECO:0000256" key="7">
    <source>
        <dbReference type="ARBA" id="ARBA00022737"/>
    </source>
</evidence>
<organism evidence="18 19">
    <name type="scientific">Fundulus heteroclitus</name>
    <name type="common">Killifish</name>
    <name type="synonym">Mummichog</name>
    <dbReference type="NCBI Taxonomy" id="8078"/>
    <lineage>
        <taxon>Eukaryota</taxon>
        <taxon>Metazoa</taxon>
        <taxon>Chordata</taxon>
        <taxon>Craniata</taxon>
        <taxon>Vertebrata</taxon>
        <taxon>Euteleostomi</taxon>
        <taxon>Actinopterygii</taxon>
        <taxon>Neopterygii</taxon>
        <taxon>Teleostei</taxon>
        <taxon>Neoteleostei</taxon>
        <taxon>Acanthomorphata</taxon>
        <taxon>Ovalentaria</taxon>
        <taxon>Atherinomorphae</taxon>
        <taxon>Cyprinodontiformes</taxon>
        <taxon>Fundulidae</taxon>
        <taxon>Fundulus</taxon>
    </lineage>
</organism>
<evidence type="ECO:0000256" key="4">
    <source>
        <dbReference type="ARBA" id="ARBA00004555"/>
    </source>
</evidence>
<dbReference type="AlphaFoldDB" id="A0A3Q2R0Y4"/>
<evidence type="ECO:0000256" key="10">
    <source>
        <dbReference type="ARBA" id="ARBA00023034"/>
    </source>
</evidence>
<accession>A0A3Q2R0Y4</accession>
<dbReference type="CDD" id="cd01852">
    <property type="entry name" value="AIG1"/>
    <property type="match status" value="1"/>
</dbReference>
<reference evidence="18" key="1">
    <citation type="submission" date="2025-08" db="UniProtKB">
        <authorList>
            <consortium name="Ensembl"/>
        </authorList>
    </citation>
    <scope>IDENTIFICATION</scope>
</reference>
<dbReference type="Pfam" id="PF04548">
    <property type="entry name" value="AIG1"/>
    <property type="match status" value="1"/>
</dbReference>
<dbReference type="InterPro" id="IPR006703">
    <property type="entry name" value="G_AIG1"/>
</dbReference>
<dbReference type="SUPFAM" id="SSF52540">
    <property type="entry name" value="P-loop containing nucleoside triphosphate hydrolases"/>
    <property type="match status" value="1"/>
</dbReference>
<sequence length="266" mass="30790">LYKQRQRHPRTLSELGKSSSGNTILGRKAFTFGSSQKSVTKCCQKEQGMVDSRPVVVVDTPGLFGNSLSHKEVSQELVKCISLLAPGPHVFLVVIPIGRFTEEEKETLKHIKKVFGKKSENFSIILFTRGDDLEYEEKSLQEYVEKDCEEPCKQLIRDCGGRYHVFNNRAKWNQLQVRELIRKINTMVKENEGSFYTNGERSLKENKEEKETMRITMREQRAEKRKMQQITRCGGEREGQTLDKKVTRFLVYPVLHTRSVVLPMFL</sequence>
<evidence type="ECO:0000256" key="8">
    <source>
        <dbReference type="ARBA" id="ARBA00022741"/>
    </source>
</evidence>
<dbReference type="GeneTree" id="ENSGT01120000271858"/>
<dbReference type="Gene3D" id="3.40.50.300">
    <property type="entry name" value="P-loop containing nucleotide triphosphate hydrolases"/>
    <property type="match status" value="1"/>
</dbReference>
<evidence type="ECO:0000256" key="1">
    <source>
        <dbReference type="ARBA" id="ARBA00004173"/>
    </source>
</evidence>
<comment type="function">
    <text evidence="13">Exerts an anti-apoptotic effect in the immune system and is involved in responses to infections.</text>
</comment>
<dbReference type="STRING" id="8078.ENSFHEP00000034283"/>
<evidence type="ECO:0000313" key="18">
    <source>
        <dbReference type="Ensembl" id="ENSFHEP00000034283.1"/>
    </source>
</evidence>
<dbReference type="GO" id="GO:0005739">
    <property type="term" value="C:mitochondrion"/>
    <property type="evidence" value="ECO:0007669"/>
    <property type="project" value="UniProtKB-SubCell"/>
</dbReference>
<dbReference type="PANTHER" id="PTHR10903:SF188">
    <property type="entry name" value="GTPASE IMAP FAMILY MEMBER 2-LIKE-RELATED"/>
    <property type="match status" value="1"/>
</dbReference>
<evidence type="ECO:0000256" key="9">
    <source>
        <dbReference type="ARBA" id="ARBA00022824"/>
    </source>
</evidence>
<evidence type="ECO:0000256" key="14">
    <source>
        <dbReference type="ARBA" id="ARBA00073539"/>
    </source>
</evidence>
<dbReference type="GO" id="GO:0005829">
    <property type="term" value="C:cytosol"/>
    <property type="evidence" value="ECO:0007669"/>
    <property type="project" value="UniProtKB-SubCell"/>
</dbReference>
<evidence type="ECO:0000259" key="17">
    <source>
        <dbReference type="PROSITE" id="PS51720"/>
    </source>
</evidence>
<comment type="similarity">
    <text evidence="5">Belongs to the TRAFAC class TrmE-Era-EngA-EngB-Septin-like GTPase superfamily. AIG1/Toc34/Toc159-like paraseptin GTPase family. IAN subfamily.</text>
</comment>
<name>A0A3Q2R0Y4_FUNHE</name>
<evidence type="ECO:0000256" key="5">
    <source>
        <dbReference type="ARBA" id="ARBA00008535"/>
    </source>
</evidence>
<dbReference type="InterPro" id="IPR045058">
    <property type="entry name" value="GIMA/IAN/Toc"/>
</dbReference>
<evidence type="ECO:0000313" key="19">
    <source>
        <dbReference type="Proteomes" id="UP000265000"/>
    </source>
</evidence>
<evidence type="ECO:0000256" key="3">
    <source>
        <dbReference type="ARBA" id="ARBA00004514"/>
    </source>
</evidence>
<feature type="region of interest" description="Disordered" evidence="16">
    <location>
        <begin position="1"/>
        <end position="20"/>
    </location>
</feature>
<keyword evidence="6" id="KW-0963">Cytoplasm</keyword>
<evidence type="ECO:0000256" key="2">
    <source>
        <dbReference type="ARBA" id="ARBA00004240"/>
    </source>
</evidence>
<keyword evidence="10" id="KW-0333">Golgi apparatus</keyword>
<keyword evidence="9" id="KW-0256">Endoplasmic reticulum</keyword>
<keyword evidence="19" id="KW-1185">Reference proteome</keyword>
<dbReference type="Ensembl" id="ENSFHET00000035010.1">
    <property type="protein sequence ID" value="ENSFHEP00000034283.1"/>
    <property type="gene ID" value="ENSFHEG00000021916.1"/>
</dbReference>
<dbReference type="PROSITE" id="PS51720">
    <property type="entry name" value="G_AIG1"/>
    <property type="match status" value="1"/>
</dbReference>
<evidence type="ECO:0000256" key="13">
    <source>
        <dbReference type="ARBA" id="ARBA00056809"/>
    </source>
</evidence>
<dbReference type="GO" id="GO:0005783">
    <property type="term" value="C:endoplasmic reticulum"/>
    <property type="evidence" value="ECO:0007669"/>
    <property type="project" value="UniProtKB-SubCell"/>
</dbReference>